<sequence length="138" mass="16114">LSVFERPKQRKRHISENGDTGHWEEVRTREQLQREWARENEEFSSSENSDDDLDWRLPARKKKKQTRRVREPSSSSEVTSLSAEESEDAASGPDAGTSARSKKLAPKKEKRWDKPELDRLKVIFLQLCEFCSQSLRLL</sequence>
<organism evidence="2 3">
    <name type="scientific">Oesophagostomum dentatum</name>
    <name type="common">Nodular worm</name>
    <dbReference type="NCBI Taxonomy" id="61180"/>
    <lineage>
        <taxon>Eukaryota</taxon>
        <taxon>Metazoa</taxon>
        <taxon>Ecdysozoa</taxon>
        <taxon>Nematoda</taxon>
        <taxon>Chromadorea</taxon>
        <taxon>Rhabditida</taxon>
        <taxon>Rhabditina</taxon>
        <taxon>Rhabditomorpha</taxon>
        <taxon>Strongyloidea</taxon>
        <taxon>Strongylidae</taxon>
        <taxon>Oesophagostomum</taxon>
    </lineage>
</organism>
<feature type="region of interest" description="Disordered" evidence="1">
    <location>
        <begin position="1"/>
        <end position="111"/>
    </location>
</feature>
<dbReference type="AlphaFoldDB" id="A0A0B1SAD4"/>
<name>A0A0B1SAD4_OESDE</name>
<proteinExistence type="predicted"/>
<protein>
    <submittedName>
        <fullName evidence="2">Uncharacterized protein</fullName>
    </submittedName>
</protein>
<reference evidence="2 3" key="1">
    <citation type="submission" date="2014-03" db="EMBL/GenBank/DDBJ databases">
        <title>Draft genome of the hookworm Oesophagostomum dentatum.</title>
        <authorList>
            <person name="Mitreva M."/>
        </authorList>
    </citation>
    <scope>NUCLEOTIDE SEQUENCE [LARGE SCALE GENOMIC DNA]</scope>
    <source>
        <strain evidence="2 3">OD-Hann</strain>
    </source>
</reference>
<evidence type="ECO:0000313" key="3">
    <source>
        <dbReference type="Proteomes" id="UP000053660"/>
    </source>
</evidence>
<feature type="compositionally biased region" description="Basic residues" evidence="1">
    <location>
        <begin position="58"/>
        <end position="67"/>
    </location>
</feature>
<keyword evidence="3" id="KW-1185">Reference proteome</keyword>
<evidence type="ECO:0000256" key="1">
    <source>
        <dbReference type="SAM" id="MobiDB-lite"/>
    </source>
</evidence>
<feature type="compositionally biased region" description="Basic and acidic residues" evidence="1">
    <location>
        <begin position="14"/>
        <end position="41"/>
    </location>
</feature>
<evidence type="ECO:0000313" key="2">
    <source>
        <dbReference type="EMBL" id="KHJ80140.1"/>
    </source>
</evidence>
<feature type="compositionally biased region" description="Low complexity" evidence="1">
    <location>
        <begin position="72"/>
        <end position="83"/>
    </location>
</feature>
<accession>A0A0B1SAD4</accession>
<dbReference type="Proteomes" id="UP000053660">
    <property type="component" value="Unassembled WGS sequence"/>
</dbReference>
<dbReference type="EMBL" id="KN601716">
    <property type="protein sequence ID" value="KHJ80140.1"/>
    <property type="molecule type" value="Genomic_DNA"/>
</dbReference>
<feature type="non-terminal residue" evidence="2">
    <location>
        <position position="1"/>
    </location>
</feature>
<gene>
    <name evidence="2" type="ORF">OESDEN_20193</name>
</gene>
<feature type="compositionally biased region" description="Acidic residues" evidence="1">
    <location>
        <begin position="42"/>
        <end position="53"/>
    </location>
</feature>